<protein>
    <recommendedName>
        <fullName evidence="3">TonB-dependent receptor plug domain-containing protein</fullName>
    </recommendedName>
</protein>
<dbReference type="InterPro" id="IPR037066">
    <property type="entry name" value="Plug_dom_sf"/>
</dbReference>
<evidence type="ECO:0000313" key="4">
    <source>
        <dbReference type="EMBL" id="NNU15519.1"/>
    </source>
</evidence>
<evidence type="ECO:0000313" key="5">
    <source>
        <dbReference type="Proteomes" id="UP000536835"/>
    </source>
</evidence>
<evidence type="ECO:0000256" key="2">
    <source>
        <dbReference type="SAM" id="SignalP"/>
    </source>
</evidence>
<comment type="caution">
    <text evidence="4">The sequence shown here is derived from an EMBL/GenBank/DDBJ whole genome shotgun (WGS) entry which is preliminary data.</text>
</comment>
<evidence type="ECO:0000256" key="1">
    <source>
        <dbReference type="ARBA" id="ARBA00022729"/>
    </source>
</evidence>
<dbReference type="AlphaFoldDB" id="A0A7Y3W4H2"/>
<sequence>MKKSLALAAAASLAMLPTMTLAQTEAAVEVSEAEVYEPAFFERFNPQTALDMLRRVPGFSVRNNQGGRGLGQGGTNVLINGERITSKTSGALDILGNTPASSVVRIEIVDAASLGVTGLTGQVANVIVERGELKGNWRWSPQFRHGLPPRIANAEISISGETGGTSFTVGVSNSPFRNGHRGPEYVFGPDGTFTEERYEDGQYFGENHSIEASLSGGQTSGLKYNINADGTLFSFDGREISERADGVVRISEDAEDEWNASINADFTKTIGPGDAKIIGYYRFEHSPFQSRLTTFEEDEVLPVDTFFQTADEAEAIGRFEYVIARPNERSWELAAEYALNTLETESSFETNDAGMIDVSDLDPVEVTEDRIQSSLTYNRKFFDKLAFQGSVGSEYSEIQSMVAGVESEPRSFFRPRGYVSLAYPVNEKFDIRARIDRTVGQLNFFAFVSSLDLNNEQTSAGNTDLVPQQAWEGELELEKRWAEEEKIIFRTRVRLIEDRVDNILVDGEEAIGNIDEARSLSLEMEGTTLLDRFGITGARVDFSGERHFTELDDPLTGEARPFSGNLRYFVNMNYRHDIPNTDYAYGFDITHLEFEGREQIFQTSFQSFSQPQTEFYVVHKDFFGMNLSAYVVNLLDMDERFERTVYDGFRTEGNVLFREARSRDYKAIVGFNLEGTF</sequence>
<dbReference type="GO" id="GO:0015344">
    <property type="term" value="F:siderophore uptake transmembrane transporter activity"/>
    <property type="evidence" value="ECO:0007669"/>
    <property type="project" value="TreeGrafter"/>
</dbReference>
<evidence type="ECO:0000259" key="3">
    <source>
        <dbReference type="Pfam" id="PF07715"/>
    </source>
</evidence>
<dbReference type="Proteomes" id="UP000536835">
    <property type="component" value="Unassembled WGS sequence"/>
</dbReference>
<keyword evidence="1 2" id="KW-0732">Signal</keyword>
<dbReference type="SUPFAM" id="SSF56935">
    <property type="entry name" value="Porins"/>
    <property type="match status" value="1"/>
</dbReference>
<dbReference type="Gene3D" id="2.170.130.10">
    <property type="entry name" value="TonB-dependent receptor, plug domain"/>
    <property type="match status" value="1"/>
</dbReference>
<organism evidence="4 5">
    <name type="scientific">Parvularcula mediterranea</name>
    <dbReference type="NCBI Taxonomy" id="2732508"/>
    <lineage>
        <taxon>Bacteria</taxon>
        <taxon>Pseudomonadati</taxon>
        <taxon>Pseudomonadota</taxon>
        <taxon>Alphaproteobacteria</taxon>
        <taxon>Parvularculales</taxon>
        <taxon>Parvularculaceae</taxon>
        <taxon>Parvularcula</taxon>
    </lineage>
</organism>
<dbReference type="GO" id="GO:0009279">
    <property type="term" value="C:cell outer membrane"/>
    <property type="evidence" value="ECO:0007669"/>
    <property type="project" value="TreeGrafter"/>
</dbReference>
<dbReference type="InterPro" id="IPR012910">
    <property type="entry name" value="Plug_dom"/>
</dbReference>
<dbReference type="PANTHER" id="PTHR30069:SF29">
    <property type="entry name" value="HEMOGLOBIN AND HEMOGLOBIN-HAPTOGLOBIN-BINDING PROTEIN 1-RELATED"/>
    <property type="match status" value="1"/>
</dbReference>
<reference evidence="4 5" key="1">
    <citation type="submission" date="2020-05" db="EMBL/GenBank/DDBJ databases">
        <title>Parvularcula mediterraneae sp. nov., isolated from polypropylene straw from shallow seawater of the seashore of Laganas in Zakynthos island, Greece.</title>
        <authorList>
            <person name="Szabo I."/>
            <person name="Al-Omari J."/>
            <person name="Rado J."/>
            <person name="Szerdahelyi G.S."/>
        </authorList>
    </citation>
    <scope>NUCLEOTIDE SEQUENCE [LARGE SCALE GENOMIC DNA]</scope>
    <source>
        <strain evidence="4 5">ZS-1/3</strain>
    </source>
</reference>
<dbReference type="PANTHER" id="PTHR30069">
    <property type="entry name" value="TONB-DEPENDENT OUTER MEMBRANE RECEPTOR"/>
    <property type="match status" value="1"/>
</dbReference>
<dbReference type="Pfam" id="PF07715">
    <property type="entry name" value="Plug"/>
    <property type="match status" value="1"/>
</dbReference>
<dbReference type="GO" id="GO:0044718">
    <property type="term" value="P:siderophore transmembrane transport"/>
    <property type="evidence" value="ECO:0007669"/>
    <property type="project" value="TreeGrafter"/>
</dbReference>
<keyword evidence="5" id="KW-1185">Reference proteome</keyword>
<dbReference type="EMBL" id="JABFCX010000002">
    <property type="protein sequence ID" value="NNU15519.1"/>
    <property type="molecule type" value="Genomic_DNA"/>
</dbReference>
<dbReference type="InterPro" id="IPR039426">
    <property type="entry name" value="TonB-dep_rcpt-like"/>
</dbReference>
<feature type="signal peptide" evidence="2">
    <location>
        <begin position="1"/>
        <end position="22"/>
    </location>
</feature>
<accession>A0A7Y3W4H2</accession>
<gene>
    <name evidence="4" type="ORF">HK107_04200</name>
</gene>
<dbReference type="RefSeq" id="WP_173197040.1">
    <property type="nucleotide sequence ID" value="NZ_JABFCX010000002.1"/>
</dbReference>
<feature type="domain" description="TonB-dependent receptor plug" evidence="3">
    <location>
        <begin position="34"/>
        <end position="113"/>
    </location>
</feature>
<name>A0A7Y3W4H2_9PROT</name>
<proteinExistence type="predicted"/>
<feature type="chain" id="PRO_5030850898" description="TonB-dependent receptor plug domain-containing protein" evidence="2">
    <location>
        <begin position="23"/>
        <end position="677"/>
    </location>
</feature>